<proteinExistence type="predicted"/>
<evidence type="ECO:0000313" key="2">
    <source>
        <dbReference type="Proteomes" id="UP000023435"/>
    </source>
</evidence>
<name>A0A108UA38_9GAMM</name>
<organism evidence="1 2">
    <name type="scientific">Lysobacter capsici AZ78</name>
    <dbReference type="NCBI Taxonomy" id="1444315"/>
    <lineage>
        <taxon>Bacteria</taxon>
        <taxon>Pseudomonadati</taxon>
        <taxon>Pseudomonadota</taxon>
        <taxon>Gammaproteobacteria</taxon>
        <taxon>Lysobacterales</taxon>
        <taxon>Lysobacteraceae</taxon>
        <taxon>Lysobacter</taxon>
    </lineage>
</organism>
<sequence length="42" mass="4421">MLRKLSVCLLIVLLTGCLPPRLAPEELSQAPHAHAAANSAKS</sequence>
<accession>A0A108UA38</accession>
<dbReference type="EMBL" id="JAJA02000001">
    <property type="protein sequence ID" value="KWS05335.1"/>
    <property type="molecule type" value="Genomic_DNA"/>
</dbReference>
<dbReference type="PROSITE" id="PS51257">
    <property type="entry name" value="PROKAR_LIPOPROTEIN"/>
    <property type="match status" value="1"/>
</dbReference>
<protein>
    <recommendedName>
        <fullName evidence="3">Lipoprotein</fullName>
    </recommendedName>
</protein>
<evidence type="ECO:0000313" key="1">
    <source>
        <dbReference type="EMBL" id="KWS05335.1"/>
    </source>
</evidence>
<gene>
    <name evidence="1" type="ORF">AZ78_2886</name>
</gene>
<keyword evidence="2" id="KW-1185">Reference proteome</keyword>
<dbReference type="RefSeq" id="WP_267884691.1">
    <property type="nucleotide sequence ID" value="NZ_JAJA02000001.1"/>
</dbReference>
<evidence type="ECO:0008006" key="3">
    <source>
        <dbReference type="Google" id="ProtNLM"/>
    </source>
</evidence>
<dbReference type="AlphaFoldDB" id="A0A108UA38"/>
<reference evidence="1 2" key="1">
    <citation type="journal article" date="2014" name="Genome Announc.">
        <title>Draft Genome Sequence of Lysobacter capsici AZ78, a Bacterium Antagonistic to Plant-Pathogenic Oomycetes.</title>
        <authorList>
            <person name="Puopolo G."/>
            <person name="Sonego P."/>
            <person name="Engelen K."/>
            <person name="Pertot I."/>
        </authorList>
    </citation>
    <scope>NUCLEOTIDE SEQUENCE [LARGE SCALE GENOMIC DNA]</scope>
    <source>
        <strain evidence="1 2">AZ78</strain>
    </source>
</reference>
<dbReference type="Proteomes" id="UP000023435">
    <property type="component" value="Unassembled WGS sequence"/>
</dbReference>
<comment type="caution">
    <text evidence="1">The sequence shown here is derived from an EMBL/GenBank/DDBJ whole genome shotgun (WGS) entry which is preliminary data.</text>
</comment>